<sequence>KDVISHFLMAFSVLGIPQQVKTDNGPAYTSGAVRKFFQEWGISHTTGIPHSPTGQALVERAHRT</sequence>
<dbReference type="PANTHER" id="PTHR41694">
    <property type="entry name" value="ENDOGENOUS RETROVIRUS GROUP K MEMBER POL PROTEIN"/>
    <property type="match status" value="1"/>
</dbReference>
<keyword evidence="2" id="KW-0548">Nucleotidyltransferase</keyword>
<evidence type="ECO:0000313" key="9">
    <source>
        <dbReference type="Proteomes" id="UP000571324"/>
    </source>
</evidence>
<dbReference type="GO" id="GO:0003964">
    <property type="term" value="F:RNA-directed DNA polymerase activity"/>
    <property type="evidence" value="ECO:0007669"/>
    <property type="project" value="UniProtKB-KW"/>
</dbReference>
<dbReference type="AlphaFoldDB" id="A0A7K6DF85"/>
<protein>
    <submittedName>
        <fullName evidence="8">POK19 protein</fullName>
    </submittedName>
</protein>
<evidence type="ECO:0000256" key="5">
    <source>
        <dbReference type="ARBA" id="ARBA00022801"/>
    </source>
</evidence>
<feature type="non-terminal residue" evidence="8">
    <location>
        <position position="64"/>
    </location>
</feature>
<dbReference type="SUPFAM" id="SSF53098">
    <property type="entry name" value="Ribonuclease H-like"/>
    <property type="match status" value="1"/>
</dbReference>
<accession>A0A7K6DF85</accession>
<keyword evidence="4" id="KW-0255">Endonuclease</keyword>
<evidence type="ECO:0000313" key="8">
    <source>
        <dbReference type="EMBL" id="NWV24867.1"/>
    </source>
</evidence>
<keyword evidence="3" id="KW-0540">Nuclease</keyword>
<dbReference type="GO" id="GO:0035613">
    <property type="term" value="F:RNA stem-loop binding"/>
    <property type="evidence" value="ECO:0007669"/>
    <property type="project" value="TreeGrafter"/>
</dbReference>
<organism evidence="8 9">
    <name type="scientific">Origma solitaria</name>
    <dbReference type="NCBI Taxonomy" id="720586"/>
    <lineage>
        <taxon>Eukaryota</taxon>
        <taxon>Metazoa</taxon>
        <taxon>Chordata</taxon>
        <taxon>Craniata</taxon>
        <taxon>Vertebrata</taxon>
        <taxon>Euteleostomi</taxon>
        <taxon>Archelosauria</taxon>
        <taxon>Archosauria</taxon>
        <taxon>Dinosauria</taxon>
        <taxon>Saurischia</taxon>
        <taxon>Theropoda</taxon>
        <taxon>Coelurosauria</taxon>
        <taxon>Aves</taxon>
        <taxon>Neognathae</taxon>
        <taxon>Neoaves</taxon>
        <taxon>Telluraves</taxon>
        <taxon>Australaves</taxon>
        <taxon>Passeriformes</taxon>
        <taxon>Meliphagoidea</taxon>
        <taxon>Acanthizidae</taxon>
        <taxon>Origma</taxon>
    </lineage>
</organism>
<proteinExistence type="predicted"/>
<comment type="caution">
    <text evidence="8">The sequence shown here is derived from an EMBL/GenBank/DDBJ whole genome shotgun (WGS) entry which is preliminary data.</text>
</comment>
<dbReference type="GO" id="GO:0004519">
    <property type="term" value="F:endonuclease activity"/>
    <property type="evidence" value="ECO:0007669"/>
    <property type="project" value="UniProtKB-KW"/>
</dbReference>
<dbReference type="PROSITE" id="PS50994">
    <property type="entry name" value="INTEGRASE"/>
    <property type="match status" value="1"/>
</dbReference>
<dbReference type="GO" id="GO:0016787">
    <property type="term" value="F:hydrolase activity"/>
    <property type="evidence" value="ECO:0007669"/>
    <property type="project" value="UniProtKB-KW"/>
</dbReference>
<evidence type="ECO:0000256" key="3">
    <source>
        <dbReference type="ARBA" id="ARBA00022722"/>
    </source>
</evidence>
<dbReference type="EMBL" id="VZRL01004306">
    <property type="protein sequence ID" value="NWV24867.1"/>
    <property type="molecule type" value="Genomic_DNA"/>
</dbReference>
<dbReference type="PANTHER" id="PTHR41694:SF3">
    <property type="entry name" value="RNA-DIRECTED DNA POLYMERASE-RELATED"/>
    <property type="match status" value="1"/>
</dbReference>
<dbReference type="Proteomes" id="UP000571324">
    <property type="component" value="Unassembled WGS sequence"/>
</dbReference>
<evidence type="ECO:0000256" key="4">
    <source>
        <dbReference type="ARBA" id="ARBA00022759"/>
    </source>
</evidence>
<evidence type="ECO:0000256" key="2">
    <source>
        <dbReference type="ARBA" id="ARBA00022695"/>
    </source>
</evidence>
<evidence type="ECO:0000259" key="7">
    <source>
        <dbReference type="PROSITE" id="PS50994"/>
    </source>
</evidence>
<feature type="domain" description="Integrase catalytic" evidence="7">
    <location>
        <begin position="1"/>
        <end position="64"/>
    </location>
</feature>
<feature type="non-terminal residue" evidence="8">
    <location>
        <position position="1"/>
    </location>
</feature>
<keyword evidence="9" id="KW-1185">Reference proteome</keyword>
<dbReference type="Gene3D" id="3.30.420.10">
    <property type="entry name" value="Ribonuclease H-like superfamily/Ribonuclease H"/>
    <property type="match status" value="1"/>
</dbReference>
<dbReference type="InterPro" id="IPR036397">
    <property type="entry name" value="RNaseH_sf"/>
</dbReference>
<dbReference type="GO" id="GO:0015074">
    <property type="term" value="P:DNA integration"/>
    <property type="evidence" value="ECO:0007669"/>
    <property type="project" value="InterPro"/>
</dbReference>
<name>A0A7K6DF85_9PASS</name>
<dbReference type="InterPro" id="IPR001584">
    <property type="entry name" value="Integrase_cat-core"/>
</dbReference>
<evidence type="ECO:0000256" key="6">
    <source>
        <dbReference type="ARBA" id="ARBA00022918"/>
    </source>
</evidence>
<keyword evidence="5" id="KW-0378">Hydrolase</keyword>
<dbReference type="Pfam" id="PF00665">
    <property type="entry name" value="rve"/>
    <property type="match status" value="1"/>
</dbReference>
<gene>
    <name evidence="8" type="primary">Ervk19_6</name>
    <name evidence="8" type="ORF">ORISOL_R16263</name>
</gene>
<dbReference type="InterPro" id="IPR012337">
    <property type="entry name" value="RNaseH-like_sf"/>
</dbReference>
<reference evidence="8 9" key="1">
    <citation type="submission" date="2019-09" db="EMBL/GenBank/DDBJ databases">
        <title>Bird 10,000 Genomes (B10K) Project - Family phase.</title>
        <authorList>
            <person name="Zhang G."/>
        </authorList>
    </citation>
    <scope>NUCLEOTIDE SEQUENCE [LARGE SCALE GENOMIC DNA]</scope>
    <source>
        <strain evidence="8">B10K-DU-029-52</strain>
    </source>
</reference>
<keyword evidence="6" id="KW-0695">RNA-directed DNA polymerase</keyword>
<keyword evidence="1" id="KW-0808">Transferase</keyword>
<evidence type="ECO:0000256" key="1">
    <source>
        <dbReference type="ARBA" id="ARBA00022679"/>
    </source>
</evidence>
<dbReference type="OrthoDB" id="9386368at2759"/>